<dbReference type="AlphaFoldDB" id="A0A6D2K417"/>
<organism evidence="1 2">
    <name type="scientific">Microthlaspi erraticum</name>
    <dbReference type="NCBI Taxonomy" id="1685480"/>
    <lineage>
        <taxon>Eukaryota</taxon>
        <taxon>Viridiplantae</taxon>
        <taxon>Streptophyta</taxon>
        <taxon>Embryophyta</taxon>
        <taxon>Tracheophyta</taxon>
        <taxon>Spermatophyta</taxon>
        <taxon>Magnoliopsida</taxon>
        <taxon>eudicotyledons</taxon>
        <taxon>Gunneridae</taxon>
        <taxon>Pentapetalae</taxon>
        <taxon>rosids</taxon>
        <taxon>malvids</taxon>
        <taxon>Brassicales</taxon>
        <taxon>Brassicaceae</taxon>
        <taxon>Coluteocarpeae</taxon>
        <taxon>Microthlaspi</taxon>
    </lineage>
</organism>
<accession>A0A6D2K417</accession>
<proteinExistence type="predicted"/>
<gene>
    <name evidence="1" type="ORF">MERR_LOCUS30139</name>
</gene>
<dbReference type="OrthoDB" id="1744372at2759"/>
<keyword evidence="2" id="KW-1185">Reference proteome</keyword>
<sequence length="108" mass="12351">MVSNLGPTPSTASTIWQPPFLKQHLRFALDDLVFCKTDDDTIYGLGKFGSDWEGPFRIAKVVKPGVYQLEDNLGITSDRLWSSSDLRKFHKKKKHVHDMNICNELRMA</sequence>
<comment type="caution">
    <text evidence="1">The sequence shown here is derived from an EMBL/GenBank/DDBJ whole genome shotgun (WGS) entry which is preliminary data.</text>
</comment>
<protein>
    <submittedName>
        <fullName evidence="1">Uncharacterized protein</fullName>
    </submittedName>
</protein>
<name>A0A6D2K417_9BRAS</name>
<reference evidence="1" key="1">
    <citation type="submission" date="2020-01" db="EMBL/GenBank/DDBJ databases">
        <authorList>
            <person name="Mishra B."/>
        </authorList>
    </citation>
    <scope>NUCLEOTIDE SEQUENCE [LARGE SCALE GENOMIC DNA]</scope>
</reference>
<evidence type="ECO:0000313" key="1">
    <source>
        <dbReference type="EMBL" id="CAA7042904.1"/>
    </source>
</evidence>
<evidence type="ECO:0000313" key="2">
    <source>
        <dbReference type="Proteomes" id="UP000467841"/>
    </source>
</evidence>
<dbReference type="EMBL" id="CACVBM020001274">
    <property type="protein sequence ID" value="CAA7042904.1"/>
    <property type="molecule type" value="Genomic_DNA"/>
</dbReference>
<dbReference type="Proteomes" id="UP000467841">
    <property type="component" value="Unassembled WGS sequence"/>
</dbReference>